<protein>
    <recommendedName>
        <fullName evidence="1">Chalcone/stilbene synthase N-terminal domain-containing protein</fullName>
    </recommendedName>
</protein>
<dbReference type="AlphaFoldDB" id="B9FW66"/>
<reference evidence="2" key="1">
    <citation type="journal article" date="2005" name="PLoS Biol.">
        <title>The genomes of Oryza sativa: a history of duplications.</title>
        <authorList>
            <person name="Yu J."/>
            <person name="Wang J."/>
            <person name="Lin W."/>
            <person name="Li S."/>
            <person name="Li H."/>
            <person name="Zhou J."/>
            <person name="Ni P."/>
            <person name="Dong W."/>
            <person name="Hu S."/>
            <person name="Zeng C."/>
            <person name="Zhang J."/>
            <person name="Zhang Y."/>
            <person name="Li R."/>
            <person name="Xu Z."/>
            <person name="Li S."/>
            <person name="Li X."/>
            <person name="Zheng H."/>
            <person name="Cong L."/>
            <person name="Lin L."/>
            <person name="Yin J."/>
            <person name="Geng J."/>
            <person name="Li G."/>
            <person name="Shi J."/>
            <person name="Liu J."/>
            <person name="Lv H."/>
            <person name="Li J."/>
            <person name="Wang J."/>
            <person name="Deng Y."/>
            <person name="Ran L."/>
            <person name="Shi X."/>
            <person name="Wang X."/>
            <person name="Wu Q."/>
            <person name="Li C."/>
            <person name="Ren X."/>
            <person name="Wang J."/>
            <person name="Wang X."/>
            <person name="Li D."/>
            <person name="Liu D."/>
            <person name="Zhang X."/>
            <person name="Ji Z."/>
            <person name="Zhao W."/>
            <person name="Sun Y."/>
            <person name="Zhang Z."/>
            <person name="Bao J."/>
            <person name="Han Y."/>
            <person name="Dong L."/>
            <person name="Ji J."/>
            <person name="Chen P."/>
            <person name="Wu S."/>
            <person name="Liu J."/>
            <person name="Xiao Y."/>
            <person name="Bu D."/>
            <person name="Tan J."/>
            <person name="Yang L."/>
            <person name="Ye C."/>
            <person name="Zhang J."/>
            <person name="Xu J."/>
            <person name="Zhou Y."/>
            <person name="Yu Y."/>
            <person name="Zhang B."/>
            <person name="Zhuang S."/>
            <person name="Wei H."/>
            <person name="Liu B."/>
            <person name="Lei M."/>
            <person name="Yu H."/>
            <person name="Li Y."/>
            <person name="Xu H."/>
            <person name="Wei S."/>
            <person name="He X."/>
            <person name="Fang L."/>
            <person name="Zhang Z."/>
            <person name="Zhang Y."/>
            <person name="Huang X."/>
            <person name="Su Z."/>
            <person name="Tong W."/>
            <person name="Li J."/>
            <person name="Tong Z."/>
            <person name="Li S."/>
            <person name="Ye J."/>
            <person name="Wang L."/>
            <person name="Fang L."/>
            <person name="Lei T."/>
            <person name="Chen C."/>
            <person name="Chen H."/>
            <person name="Xu Z."/>
            <person name="Li H."/>
            <person name="Huang H."/>
            <person name="Zhang F."/>
            <person name="Xu H."/>
            <person name="Li N."/>
            <person name="Zhao C."/>
            <person name="Li S."/>
            <person name="Dong L."/>
            <person name="Huang Y."/>
            <person name="Li L."/>
            <person name="Xi Y."/>
            <person name="Qi Q."/>
            <person name="Li W."/>
            <person name="Zhang B."/>
            <person name="Hu W."/>
            <person name="Zhang Y."/>
            <person name="Tian X."/>
            <person name="Jiao Y."/>
            <person name="Liang X."/>
            <person name="Jin J."/>
            <person name="Gao L."/>
            <person name="Zheng W."/>
            <person name="Hao B."/>
            <person name="Liu S."/>
            <person name="Wang W."/>
            <person name="Yuan L."/>
            <person name="Cao M."/>
            <person name="McDermott J."/>
            <person name="Samudrala R."/>
            <person name="Wang J."/>
            <person name="Wong G.K."/>
            <person name="Yang H."/>
        </authorList>
    </citation>
    <scope>NUCLEOTIDE SEQUENCE [LARGE SCALE GENOMIC DNA]</scope>
</reference>
<evidence type="ECO:0000313" key="2">
    <source>
        <dbReference type="EMBL" id="EEE66803.1"/>
    </source>
</evidence>
<sequence>MVTSTVKLEEVRRMQRAEGMAAVLAIGTATPANCVYQTDYPDYYFRASISTSVCVSVFVTVVT</sequence>
<feature type="domain" description="Chalcone/stilbene synthase N-terminal" evidence="1">
    <location>
        <begin position="9"/>
        <end position="52"/>
    </location>
</feature>
<dbReference type="Pfam" id="PF00195">
    <property type="entry name" value="Chal_sti_synt_N"/>
    <property type="match status" value="1"/>
</dbReference>
<gene>
    <name evidence="2" type="ORF">OsJ_23552</name>
</gene>
<evidence type="ECO:0000259" key="1">
    <source>
        <dbReference type="Pfam" id="PF00195"/>
    </source>
</evidence>
<dbReference type="InterPro" id="IPR016039">
    <property type="entry name" value="Thiolase-like"/>
</dbReference>
<dbReference type="InterPro" id="IPR001099">
    <property type="entry name" value="Chalcone/stilbene_synt_N"/>
</dbReference>
<dbReference type="Proteomes" id="UP000007752">
    <property type="component" value="Chromosome 7"/>
</dbReference>
<reference evidence="2" key="2">
    <citation type="submission" date="2008-12" db="EMBL/GenBank/DDBJ databases">
        <title>Improved gene annotation of the rice (Oryza sativa) genomes.</title>
        <authorList>
            <person name="Wang J."/>
            <person name="Li R."/>
            <person name="Fan W."/>
            <person name="Huang Q."/>
            <person name="Zhang J."/>
            <person name="Zhou Y."/>
            <person name="Hu Y."/>
            <person name="Zi S."/>
            <person name="Li J."/>
            <person name="Ni P."/>
            <person name="Zheng H."/>
            <person name="Zhang Y."/>
            <person name="Zhao M."/>
            <person name="Hao Q."/>
            <person name="McDermott J."/>
            <person name="Samudrala R."/>
            <person name="Kristiansen K."/>
            <person name="Wong G.K.-S."/>
        </authorList>
    </citation>
    <scope>NUCLEOTIDE SEQUENCE</scope>
</reference>
<dbReference type="GO" id="GO:0016746">
    <property type="term" value="F:acyltransferase activity"/>
    <property type="evidence" value="ECO:0007669"/>
    <property type="project" value="InterPro"/>
</dbReference>
<accession>B9FW66</accession>
<proteinExistence type="predicted"/>
<organism evidence="2">
    <name type="scientific">Oryza sativa subsp. japonica</name>
    <name type="common">Rice</name>
    <dbReference type="NCBI Taxonomy" id="39947"/>
    <lineage>
        <taxon>Eukaryota</taxon>
        <taxon>Viridiplantae</taxon>
        <taxon>Streptophyta</taxon>
        <taxon>Embryophyta</taxon>
        <taxon>Tracheophyta</taxon>
        <taxon>Spermatophyta</taxon>
        <taxon>Magnoliopsida</taxon>
        <taxon>Liliopsida</taxon>
        <taxon>Poales</taxon>
        <taxon>Poaceae</taxon>
        <taxon>BOP clade</taxon>
        <taxon>Oryzoideae</taxon>
        <taxon>Oryzeae</taxon>
        <taxon>Oryzinae</taxon>
        <taxon>Oryza</taxon>
        <taxon>Oryza sativa</taxon>
    </lineage>
</organism>
<name>B9FW66_ORYSJ</name>
<dbReference type="EMBL" id="CM000144">
    <property type="protein sequence ID" value="EEE66803.1"/>
    <property type="molecule type" value="Genomic_DNA"/>
</dbReference>
<dbReference type="SUPFAM" id="SSF53901">
    <property type="entry name" value="Thiolase-like"/>
    <property type="match status" value="1"/>
</dbReference>
<dbReference type="Gene3D" id="3.40.47.10">
    <property type="match status" value="1"/>
</dbReference>